<protein>
    <submittedName>
        <fullName evidence="2">Uncharacterized protein</fullName>
    </submittedName>
</protein>
<dbReference type="Proteomes" id="UP000681720">
    <property type="component" value="Unassembled WGS sequence"/>
</dbReference>
<accession>A0A8S2TNB8</accession>
<dbReference type="AlphaFoldDB" id="A0A8S2TNB8"/>
<name>A0A8S2TNB8_9BILA</name>
<gene>
    <name evidence="1" type="ORF">BYL167_LOCUS22594</name>
    <name evidence="2" type="ORF">GIL414_LOCUS25743</name>
</gene>
<evidence type="ECO:0000313" key="2">
    <source>
        <dbReference type="EMBL" id="CAF4298726.1"/>
    </source>
</evidence>
<feature type="non-terminal residue" evidence="2">
    <location>
        <position position="107"/>
    </location>
</feature>
<sequence length="107" mass="12732">RTYTDDRLISIINILLRIGRLFRIDSCHVLKSNTHNDEWNILMRIISYASSSFPTKIKLAENFSKQLRLSNQQLVDLIVDETEKTLKRYERNESSDDYHCWPFDPNN</sequence>
<dbReference type="EMBL" id="CAJOBH010013508">
    <property type="protein sequence ID" value="CAF4175652.1"/>
    <property type="molecule type" value="Genomic_DNA"/>
</dbReference>
<dbReference type="EMBL" id="CAJOBJ010035779">
    <property type="protein sequence ID" value="CAF4298726.1"/>
    <property type="molecule type" value="Genomic_DNA"/>
</dbReference>
<dbReference type="Proteomes" id="UP000681967">
    <property type="component" value="Unassembled WGS sequence"/>
</dbReference>
<evidence type="ECO:0000313" key="1">
    <source>
        <dbReference type="EMBL" id="CAF4175652.1"/>
    </source>
</evidence>
<reference evidence="2" key="1">
    <citation type="submission" date="2021-02" db="EMBL/GenBank/DDBJ databases">
        <authorList>
            <person name="Nowell W R."/>
        </authorList>
    </citation>
    <scope>NUCLEOTIDE SEQUENCE</scope>
</reference>
<organism evidence="2 3">
    <name type="scientific">Rotaria magnacalcarata</name>
    <dbReference type="NCBI Taxonomy" id="392030"/>
    <lineage>
        <taxon>Eukaryota</taxon>
        <taxon>Metazoa</taxon>
        <taxon>Spiralia</taxon>
        <taxon>Gnathifera</taxon>
        <taxon>Rotifera</taxon>
        <taxon>Eurotatoria</taxon>
        <taxon>Bdelloidea</taxon>
        <taxon>Philodinida</taxon>
        <taxon>Philodinidae</taxon>
        <taxon>Rotaria</taxon>
    </lineage>
</organism>
<feature type="non-terminal residue" evidence="2">
    <location>
        <position position="1"/>
    </location>
</feature>
<proteinExistence type="predicted"/>
<comment type="caution">
    <text evidence="2">The sequence shown here is derived from an EMBL/GenBank/DDBJ whole genome shotgun (WGS) entry which is preliminary data.</text>
</comment>
<evidence type="ECO:0000313" key="3">
    <source>
        <dbReference type="Proteomes" id="UP000681720"/>
    </source>
</evidence>